<dbReference type="Pfam" id="PF07993">
    <property type="entry name" value="NAD_binding_4"/>
    <property type="match status" value="1"/>
</dbReference>
<accession>A0AB34L6M5</accession>
<dbReference type="Gene3D" id="3.40.50.720">
    <property type="entry name" value="NAD(P)-binding Rossmann-like Domain"/>
    <property type="match status" value="1"/>
</dbReference>
<dbReference type="EMBL" id="JAAQHG020000002">
    <property type="protein sequence ID" value="KAL1590736.1"/>
    <property type="molecule type" value="Genomic_DNA"/>
</dbReference>
<sequence length="249" mass="27864">MKIVLTGATGFIGSEILEQTLNNRYIEHVYCLTRRALDDKYSTHPKVTQLLHENFDDLPDHLFERLRGWGVGGCIWALGAPVNSHKSLEEAQKTGISYPVQAAEKFARICAPEYMETQKGGYIKPFRFVFMSFWGAEENQFRSLWLWGDTRRIKGAAEKGLFETMDSSEVVDGKKCLDVMAFRVGTVLAKGDAITSIIAMGTVPSITVDRLAKTAIQKCLNGDVDKRRVLENADVLGEDWAMVNTIHAT</sequence>
<evidence type="ECO:0000313" key="3">
    <source>
        <dbReference type="Proteomes" id="UP000803884"/>
    </source>
</evidence>
<proteinExistence type="predicted"/>
<reference evidence="2 3" key="1">
    <citation type="journal article" date="2020" name="Microbiol. Resour. Announc.">
        <title>Draft Genome Sequence of a Cladosporium Species Isolated from the Mesophotic Ascidian Didemnum maculosum.</title>
        <authorList>
            <person name="Gioti A."/>
            <person name="Siaperas R."/>
            <person name="Nikolaivits E."/>
            <person name="Le Goff G."/>
            <person name="Ouazzani J."/>
            <person name="Kotoulas G."/>
            <person name="Topakas E."/>
        </authorList>
    </citation>
    <scope>NUCLEOTIDE SEQUENCE [LARGE SCALE GENOMIC DNA]</scope>
    <source>
        <strain evidence="2 3">TM138-S3</strain>
    </source>
</reference>
<dbReference type="RefSeq" id="XP_069233841.1">
    <property type="nucleotide sequence ID" value="XM_069369133.1"/>
</dbReference>
<evidence type="ECO:0000259" key="1">
    <source>
        <dbReference type="Pfam" id="PF07993"/>
    </source>
</evidence>
<dbReference type="InterPro" id="IPR013120">
    <property type="entry name" value="FAR_NAD-bd"/>
</dbReference>
<protein>
    <recommendedName>
        <fullName evidence="1">Thioester reductase (TE) domain-containing protein</fullName>
    </recommendedName>
</protein>
<feature type="domain" description="Thioester reductase (TE)" evidence="1">
    <location>
        <begin position="5"/>
        <end position="39"/>
    </location>
</feature>
<dbReference type="Proteomes" id="UP000803884">
    <property type="component" value="Unassembled WGS sequence"/>
</dbReference>
<organism evidence="2 3">
    <name type="scientific">Cladosporium halotolerans</name>
    <dbReference type="NCBI Taxonomy" id="1052096"/>
    <lineage>
        <taxon>Eukaryota</taxon>
        <taxon>Fungi</taxon>
        <taxon>Dikarya</taxon>
        <taxon>Ascomycota</taxon>
        <taxon>Pezizomycotina</taxon>
        <taxon>Dothideomycetes</taxon>
        <taxon>Dothideomycetidae</taxon>
        <taxon>Cladosporiales</taxon>
        <taxon>Cladosporiaceae</taxon>
        <taxon>Cladosporium</taxon>
    </lineage>
</organism>
<dbReference type="PANTHER" id="PTHR14097:SF9">
    <property type="entry name" value="EPIMERASE, PUTATIVE (AFU_ORTHOLOGUE AFUA_8G07320)-RELATED"/>
    <property type="match status" value="1"/>
</dbReference>
<name>A0AB34L6M5_9PEZI</name>
<keyword evidence="3" id="KW-1185">Reference proteome</keyword>
<dbReference type="InterPro" id="IPR036291">
    <property type="entry name" value="NAD(P)-bd_dom_sf"/>
</dbReference>
<dbReference type="PANTHER" id="PTHR14097">
    <property type="entry name" value="OXIDOREDUCTASE HTATIP2"/>
    <property type="match status" value="1"/>
</dbReference>
<dbReference type="SUPFAM" id="SSF51735">
    <property type="entry name" value="NAD(P)-binding Rossmann-fold domains"/>
    <property type="match status" value="1"/>
</dbReference>
<comment type="caution">
    <text evidence="2">The sequence shown here is derived from an EMBL/GenBank/DDBJ whole genome shotgun (WGS) entry which is preliminary data.</text>
</comment>
<dbReference type="AlphaFoldDB" id="A0AB34L6M5"/>
<evidence type="ECO:0000313" key="2">
    <source>
        <dbReference type="EMBL" id="KAL1590736.1"/>
    </source>
</evidence>
<dbReference type="GeneID" id="96001971"/>
<gene>
    <name evidence="2" type="ORF">WHR41_00527</name>
</gene>